<sequence>MRRFRDPSSVPLIRRACVGPLPWTIQKRGILETYPSGVILEKNRKPTKSKFPTFELPDIVLDLNDEDSPYARPFNSRDADQQEEKWGANADADELSVRVGKLRKDIARDDKVMHHQASRPNTLQSISDYDVLAVALLGGGAVSSSLKNFRLRDEQSQRFRPITLSSLRTNGIPERILAGDANKVIPFMLHRQQLARTTEDAGGVEALLLTSRHFKSLSQLRKLCSGRTKVSEQIWTSPASIDHIVHILRSMPPQPLEDVLKFVNNFTIRQLTQNIELNASMSLYGLEIASKLNLLSPIVQYLQICLSQGFIDNGNKSTEILEKAGRGILVALEWGQGRARGTRPELFTILTGQSLASSAPQPALYGLDRIQRPEDARVHLVYVRLLAELGALRLLWHAWRQDPEAVGTIPFVRCAQVLSSAAGDASVDYATVTGDLEKDAYLDLWAIDNLDAYHTSVTSAKPWYSSNLEGGILPSEVKQAFSESVDIHQAMARLGELISRVAVIIQSDAVPQLE</sequence>
<organism evidence="1 2">
    <name type="scientific">Cytospora chrysosperma</name>
    <name type="common">Cytospora canker fungus</name>
    <name type="synonym">Sphaeria chrysosperma</name>
    <dbReference type="NCBI Taxonomy" id="252740"/>
    <lineage>
        <taxon>Eukaryota</taxon>
        <taxon>Fungi</taxon>
        <taxon>Dikarya</taxon>
        <taxon>Ascomycota</taxon>
        <taxon>Pezizomycotina</taxon>
        <taxon>Sordariomycetes</taxon>
        <taxon>Sordariomycetidae</taxon>
        <taxon>Diaporthales</taxon>
        <taxon>Cytosporaceae</taxon>
        <taxon>Cytospora</taxon>
    </lineage>
</organism>
<keyword evidence="2" id="KW-1185">Reference proteome</keyword>
<dbReference type="Proteomes" id="UP000284375">
    <property type="component" value="Unassembled WGS sequence"/>
</dbReference>
<evidence type="ECO:0000313" key="1">
    <source>
        <dbReference type="EMBL" id="ROV88242.1"/>
    </source>
</evidence>
<evidence type="ECO:0000313" key="2">
    <source>
        <dbReference type="Proteomes" id="UP000284375"/>
    </source>
</evidence>
<name>A0A423VBR3_CYTCH</name>
<dbReference type="AlphaFoldDB" id="A0A423VBR3"/>
<reference evidence="1 2" key="1">
    <citation type="submission" date="2015-09" db="EMBL/GenBank/DDBJ databases">
        <title>Host preference determinants of Valsa canker pathogens revealed by comparative genomics.</title>
        <authorList>
            <person name="Yin Z."/>
            <person name="Huang L."/>
        </authorList>
    </citation>
    <scope>NUCLEOTIDE SEQUENCE [LARGE SCALE GENOMIC DNA]</scope>
    <source>
        <strain evidence="1 2">YSFL</strain>
    </source>
</reference>
<dbReference type="OrthoDB" id="4581301at2759"/>
<gene>
    <name evidence="1" type="ORF">VSDG_09030</name>
</gene>
<dbReference type="EMBL" id="LJZO01000069">
    <property type="protein sequence ID" value="ROV88242.1"/>
    <property type="molecule type" value="Genomic_DNA"/>
</dbReference>
<comment type="caution">
    <text evidence="1">The sequence shown here is derived from an EMBL/GenBank/DDBJ whole genome shotgun (WGS) entry which is preliminary data.</text>
</comment>
<proteinExistence type="predicted"/>
<accession>A0A423VBR3</accession>
<protein>
    <submittedName>
        <fullName evidence="1">Uncharacterized protein</fullName>
    </submittedName>
</protein>